<dbReference type="InterPro" id="IPR003491">
    <property type="entry name" value="REP-like_C"/>
</dbReference>
<proteinExistence type="predicted"/>
<dbReference type="AlphaFoldDB" id="A0A140CTI8"/>
<protein>
    <submittedName>
        <fullName evidence="2">Replication-associated protein</fullName>
    </submittedName>
</protein>
<evidence type="ECO:0000313" key="2">
    <source>
        <dbReference type="EMBL" id="AMH87645.1"/>
    </source>
</evidence>
<feature type="domain" description="Replication initiation protein-like C-terminal" evidence="1">
    <location>
        <begin position="171"/>
        <end position="265"/>
    </location>
</feature>
<name>A0A140CTI8_9ZZZZ</name>
<sequence>MADGGTAAGLPLSNRGVSEFSNPEGTLTACIDWLSGSVDLGAALSEAGGVYGDLMFDEETRQWIDFDAQNAHAAALQLFCFFFAGSGMELDAETKPGTFYAHRVSIRDDNGDHCGMIELGGEHCRRDNGKGVYTARIELTGTGCKLYGAAGSDHAKRWLELRAKLESCDGRLTRCDVAVDDLKGDYPIKLAQQWYADGLFKRRGQQPKARLIDDYDSGDGKTFYVGTKKSEKQLRVYEKGRELGDKDSPWVRYEAQFHNSNRKDLPLDLLRDPVAYLLGEYPVLSFINAVATRIEITKAAVEATWQSARRHIKRQYGATLNFISRHCPTPEALRAVIESCTSHRLPKWATGEVAKHWPELRQANQSHHAIGALVA</sequence>
<reference evidence="2" key="1">
    <citation type="journal article" date="2016" name="Infect. Genet. Evol.">
        <title>Cycloviruses, gemycircularviruses and other novel replication-associated protein encoding circular viruses in Pacific flying fox (Pteropus tonganus) faeces.</title>
        <authorList>
            <person name="Male M.F."/>
            <person name="Kraberger S."/>
            <person name="Stainton D."/>
            <person name="Kami V."/>
            <person name="Varsani A."/>
        </authorList>
    </citation>
    <scope>NUCLEOTIDE SEQUENCE</scope>
    <source>
        <strain evidence="2">Tbat_H_67299</strain>
    </source>
</reference>
<organism evidence="2">
    <name type="scientific">Pacific flying fox faeces associated circular DNA molecule-1</name>
    <dbReference type="NCBI Taxonomy" id="1796019"/>
    <lineage>
        <taxon>unclassified sequences</taxon>
    </lineage>
</organism>
<dbReference type="Pfam" id="PF02486">
    <property type="entry name" value="Rep_trans"/>
    <property type="match status" value="1"/>
</dbReference>
<accession>A0A140CTI8</accession>
<evidence type="ECO:0000259" key="1">
    <source>
        <dbReference type="Pfam" id="PF02486"/>
    </source>
</evidence>
<dbReference type="EMBL" id="KT732783">
    <property type="protein sequence ID" value="AMH87645.1"/>
    <property type="molecule type" value="Genomic_DNA"/>
</dbReference>